<feature type="region of interest" description="Disordered" evidence="1">
    <location>
        <begin position="26"/>
        <end position="48"/>
    </location>
</feature>
<name>A0A7G5GZA0_9BACT</name>
<dbReference type="Gene3D" id="2.60.200.20">
    <property type="match status" value="1"/>
</dbReference>
<dbReference type="Proteomes" id="UP000515369">
    <property type="component" value="Chromosome"/>
</dbReference>
<organism evidence="3 4">
    <name type="scientific">Spirosoma foliorum</name>
    <dbReference type="NCBI Taxonomy" id="2710596"/>
    <lineage>
        <taxon>Bacteria</taxon>
        <taxon>Pseudomonadati</taxon>
        <taxon>Bacteroidota</taxon>
        <taxon>Cytophagia</taxon>
        <taxon>Cytophagales</taxon>
        <taxon>Cytophagaceae</taxon>
        <taxon>Spirosoma</taxon>
    </lineage>
</organism>
<proteinExistence type="predicted"/>
<dbReference type="InterPro" id="IPR008984">
    <property type="entry name" value="SMAD_FHA_dom_sf"/>
</dbReference>
<dbReference type="AlphaFoldDB" id="A0A7G5GZA0"/>
<evidence type="ECO:0000256" key="1">
    <source>
        <dbReference type="SAM" id="MobiDB-lite"/>
    </source>
</evidence>
<dbReference type="Pfam" id="PF00498">
    <property type="entry name" value="FHA"/>
    <property type="match status" value="1"/>
</dbReference>
<dbReference type="EMBL" id="CP059732">
    <property type="protein sequence ID" value="QMW04192.1"/>
    <property type="molecule type" value="Genomic_DNA"/>
</dbReference>
<keyword evidence="4" id="KW-1185">Reference proteome</keyword>
<gene>
    <name evidence="3" type="ORF">H3H32_04350</name>
</gene>
<feature type="domain" description="FHA" evidence="2">
    <location>
        <begin position="186"/>
        <end position="256"/>
    </location>
</feature>
<dbReference type="PROSITE" id="PS50006">
    <property type="entry name" value="FHA_DOMAIN"/>
    <property type="match status" value="1"/>
</dbReference>
<protein>
    <submittedName>
        <fullName evidence="3">FHA domain-containing protein</fullName>
    </submittedName>
</protein>
<reference evidence="3 4" key="1">
    <citation type="submission" date="2020-07" db="EMBL/GenBank/DDBJ databases">
        <title>Spirosoma foliorum sp. nov., isolated from the leaves on the Nejang mountain Korea, Republic of.</title>
        <authorList>
            <person name="Ho H."/>
            <person name="Lee Y.-J."/>
            <person name="Nurcahyanto D.-A."/>
            <person name="Kim S.-G."/>
        </authorList>
    </citation>
    <scope>NUCLEOTIDE SEQUENCE [LARGE SCALE GENOMIC DNA]</scope>
    <source>
        <strain evidence="3 4">PL0136</strain>
    </source>
</reference>
<dbReference type="InterPro" id="IPR000253">
    <property type="entry name" value="FHA_dom"/>
</dbReference>
<dbReference type="SUPFAM" id="SSF49879">
    <property type="entry name" value="SMAD/FHA domain"/>
    <property type="match status" value="1"/>
</dbReference>
<sequence length="299" mass="33025">MSLIEKVKNLFGFTAAEQHASVEPIIDLPKGDDSDPVTPKSVPAGPPPAALQRERIIRFIVSKLRAYQNEPETAPIGLRLGILRASPEEEELYRVALWENQPGKFQRELNRQLADNYITLPPNWQFNYSFFSDELPDSTYLEGNLGLTVLDKSKPNNASLRASISALVGQMEQASYLLDPAQKTVYCIGRGHTTQTASGRVRTNDIVILNEDDPGFDPQKGAGNGAVSRSHATIRYEAEQQRYVLLVDAGGLPANGNKTKIMHPDEQVERADIANLVYPLQDGDQIELGGEVMLLFKLA</sequence>
<dbReference type="KEGG" id="sfol:H3H32_04350"/>
<evidence type="ECO:0000313" key="3">
    <source>
        <dbReference type="EMBL" id="QMW04192.1"/>
    </source>
</evidence>
<dbReference type="CDD" id="cd00060">
    <property type="entry name" value="FHA"/>
    <property type="match status" value="1"/>
</dbReference>
<accession>A0A7G5GZA0</accession>
<evidence type="ECO:0000259" key="2">
    <source>
        <dbReference type="PROSITE" id="PS50006"/>
    </source>
</evidence>
<dbReference type="RefSeq" id="WP_182461446.1">
    <property type="nucleotide sequence ID" value="NZ_CP059732.1"/>
</dbReference>
<evidence type="ECO:0000313" key="4">
    <source>
        <dbReference type="Proteomes" id="UP000515369"/>
    </source>
</evidence>